<dbReference type="Proteomes" id="UP000501690">
    <property type="component" value="Linkage Group LG11"/>
</dbReference>
<accession>A0A4D6NT99</accession>
<reference evidence="2 3" key="1">
    <citation type="submission" date="2019-04" db="EMBL/GenBank/DDBJ databases">
        <title>An improved genome assembly and genetic linkage map for asparagus bean, Vigna unguiculata ssp. sesquipedialis.</title>
        <authorList>
            <person name="Xia Q."/>
            <person name="Zhang R."/>
            <person name="Dong Y."/>
        </authorList>
    </citation>
    <scope>NUCLEOTIDE SEQUENCE [LARGE SCALE GENOMIC DNA]</scope>
    <source>
        <tissue evidence="2">Leaf</tissue>
    </source>
</reference>
<feature type="region of interest" description="Disordered" evidence="1">
    <location>
        <begin position="16"/>
        <end position="51"/>
    </location>
</feature>
<evidence type="ECO:0000313" key="3">
    <source>
        <dbReference type="Proteomes" id="UP000501690"/>
    </source>
</evidence>
<sequence length="185" mass="20870">MSKVIKMKMMMMMNHNNNNHQDVPTNPEEDQHGTPTNCTTNNQKHGKNNHRANSCTNLAQIVDPRSGERGLSLKLQDFVSSRLDEPSLPERDHSLPKGEVPRLSFNCSETHQTPTSSCLDELLSPERDDISLKTKTLRLSESSSSNQGKVLLFSPRRDKLAWAKTSDLAIVLACIIRHFIPNHIF</sequence>
<gene>
    <name evidence="2" type="ORF">DEO72_LG11g2496</name>
</gene>
<proteinExistence type="predicted"/>
<evidence type="ECO:0000256" key="1">
    <source>
        <dbReference type="SAM" id="MobiDB-lite"/>
    </source>
</evidence>
<feature type="compositionally biased region" description="Polar residues" evidence="1">
    <location>
        <begin position="33"/>
        <end position="43"/>
    </location>
</feature>
<protein>
    <submittedName>
        <fullName evidence="2">Uncharacterized protein</fullName>
    </submittedName>
</protein>
<organism evidence="2 3">
    <name type="scientific">Vigna unguiculata</name>
    <name type="common">Cowpea</name>
    <dbReference type="NCBI Taxonomy" id="3917"/>
    <lineage>
        <taxon>Eukaryota</taxon>
        <taxon>Viridiplantae</taxon>
        <taxon>Streptophyta</taxon>
        <taxon>Embryophyta</taxon>
        <taxon>Tracheophyta</taxon>
        <taxon>Spermatophyta</taxon>
        <taxon>Magnoliopsida</taxon>
        <taxon>eudicotyledons</taxon>
        <taxon>Gunneridae</taxon>
        <taxon>Pentapetalae</taxon>
        <taxon>rosids</taxon>
        <taxon>fabids</taxon>
        <taxon>Fabales</taxon>
        <taxon>Fabaceae</taxon>
        <taxon>Papilionoideae</taxon>
        <taxon>50 kb inversion clade</taxon>
        <taxon>NPAAA clade</taxon>
        <taxon>indigoferoid/millettioid clade</taxon>
        <taxon>Phaseoleae</taxon>
        <taxon>Vigna</taxon>
    </lineage>
</organism>
<dbReference type="EMBL" id="CP039355">
    <property type="protein sequence ID" value="QCE15485.1"/>
    <property type="molecule type" value="Genomic_DNA"/>
</dbReference>
<evidence type="ECO:0000313" key="2">
    <source>
        <dbReference type="EMBL" id="QCE15485.1"/>
    </source>
</evidence>
<keyword evidence="3" id="KW-1185">Reference proteome</keyword>
<dbReference type="AlphaFoldDB" id="A0A4D6NT99"/>
<name>A0A4D6NT99_VIGUN</name>